<evidence type="ECO:0000313" key="2">
    <source>
        <dbReference type="Proteomes" id="UP001054252"/>
    </source>
</evidence>
<dbReference type="AlphaFoldDB" id="A0AAV5KYT0"/>
<name>A0AAV5KYT0_9ROSI</name>
<reference evidence="1 2" key="1">
    <citation type="journal article" date="2021" name="Commun. Biol.">
        <title>The genome of Shorea leprosula (Dipterocarpaceae) highlights the ecological relevance of drought in aseasonal tropical rainforests.</title>
        <authorList>
            <person name="Ng K.K.S."/>
            <person name="Kobayashi M.J."/>
            <person name="Fawcett J.A."/>
            <person name="Hatakeyama M."/>
            <person name="Paape T."/>
            <person name="Ng C.H."/>
            <person name="Ang C.C."/>
            <person name="Tnah L.H."/>
            <person name="Lee C.T."/>
            <person name="Nishiyama T."/>
            <person name="Sese J."/>
            <person name="O'Brien M.J."/>
            <person name="Copetti D."/>
            <person name="Mohd Noor M.I."/>
            <person name="Ong R.C."/>
            <person name="Putra M."/>
            <person name="Sireger I.Z."/>
            <person name="Indrioko S."/>
            <person name="Kosugi Y."/>
            <person name="Izuno A."/>
            <person name="Isagi Y."/>
            <person name="Lee S.L."/>
            <person name="Shimizu K.K."/>
        </authorList>
    </citation>
    <scope>NUCLEOTIDE SEQUENCE [LARGE SCALE GENOMIC DNA]</scope>
    <source>
        <strain evidence="1">214</strain>
    </source>
</reference>
<dbReference type="EMBL" id="BPVZ01000085">
    <property type="protein sequence ID" value="GKV29992.1"/>
    <property type="molecule type" value="Genomic_DNA"/>
</dbReference>
<accession>A0AAV5KYT0</accession>
<dbReference type="Proteomes" id="UP001054252">
    <property type="component" value="Unassembled WGS sequence"/>
</dbReference>
<keyword evidence="2" id="KW-1185">Reference proteome</keyword>
<proteinExistence type="predicted"/>
<protein>
    <submittedName>
        <fullName evidence="1">Uncharacterized protein</fullName>
    </submittedName>
</protein>
<comment type="caution">
    <text evidence="1">The sequence shown here is derived from an EMBL/GenBank/DDBJ whole genome shotgun (WGS) entry which is preliminary data.</text>
</comment>
<gene>
    <name evidence="1" type="ORF">SLEP1_g38863</name>
</gene>
<sequence length="65" mass="7805">MVEFDSLLNLTVGKWSNYFQWNYVSNSTPPFKWVEFNHSFTAYIAQYNNVIQPNDPSRIMRLPWT</sequence>
<evidence type="ECO:0000313" key="1">
    <source>
        <dbReference type="EMBL" id="GKV29992.1"/>
    </source>
</evidence>
<organism evidence="1 2">
    <name type="scientific">Rubroshorea leprosula</name>
    <dbReference type="NCBI Taxonomy" id="152421"/>
    <lineage>
        <taxon>Eukaryota</taxon>
        <taxon>Viridiplantae</taxon>
        <taxon>Streptophyta</taxon>
        <taxon>Embryophyta</taxon>
        <taxon>Tracheophyta</taxon>
        <taxon>Spermatophyta</taxon>
        <taxon>Magnoliopsida</taxon>
        <taxon>eudicotyledons</taxon>
        <taxon>Gunneridae</taxon>
        <taxon>Pentapetalae</taxon>
        <taxon>rosids</taxon>
        <taxon>malvids</taxon>
        <taxon>Malvales</taxon>
        <taxon>Dipterocarpaceae</taxon>
        <taxon>Rubroshorea</taxon>
    </lineage>
</organism>